<dbReference type="SUPFAM" id="SSF111038">
    <property type="entry name" value="YjbQ-like"/>
    <property type="match status" value="1"/>
</dbReference>
<dbReference type="InterPro" id="IPR001602">
    <property type="entry name" value="UPF0047_YjbQ-like"/>
</dbReference>
<comment type="similarity">
    <text evidence="1">Belongs to the UPF0047 family.</text>
</comment>
<sequence length="132" mass="14674">MTVFTVQTYRRNEMLDITQKIQGFISSSGVKSGLVIIYVPHTTAAITVNEGHDLDVAADFLEKLSRLAPQGEQFYRHFEGNSDAHVKASLVGCSVSLPVDNSSLVLGTWQKIFLCEFDGPRTRKVFLKVLRA</sequence>
<accession>A0A8T3YPE3</accession>
<dbReference type="InterPro" id="IPR035917">
    <property type="entry name" value="YjbQ-like_sf"/>
</dbReference>
<evidence type="ECO:0000256" key="1">
    <source>
        <dbReference type="ARBA" id="ARBA00005534"/>
    </source>
</evidence>
<proteinExistence type="inferred from homology"/>
<reference evidence="2" key="1">
    <citation type="submission" date="2020-07" db="EMBL/GenBank/DDBJ databases">
        <title>Huge and variable diversity of episymbiotic CPR bacteria and DPANN archaea in groundwater ecosystems.</title>
        <authorList>
            <person name="He C.Y."/>
            <person name="Keren R."/>
            <person name="Whittaker M."/>
            <person name="Farag I.F."/>
            <person name="Doudna J."/>
            <person name="Cate J.H.D."/>
            <person name="Banfield J.F."/>
        </authorList>
    </citation>
    <scope>NUCLEOTIDE SEQUENCE</scope>
    <source>
        <strain evidence="2">NC_groundwater_1296_Ag_S-0.2um_52_80</strain>
    </source>
</reference>
<organism evidence="2 3">
    <name type="scientific">Candidatus Iainarchaeum sp</name>
    <dbReference type="NCBI Taxonomy" id="3101447"/>
    <lineage>
        <taxon>Archaea</taxon>
        <taxon>Candidatus Iainarchaeota</taxon>
        <taxon>Candidatus Iainarchaeia</taxon>
        <taxon>Candidatus Iainarchaeales</taxon>
        <taxon>Candidatus Iainarchaeaceae</taxon>
        <taxon>Candidatus Iainarchaeum</taxon>
    </lineage>
</organism>
<dbReference type="Gene3D" id="2.60.120.460">
    <property type="entry name" value="YjbQ-like"/>
    <property type="match status" value="1"/>
</dbReference>
<dbReference type="PANTHER" id="PTHR30615:SF8">
    <property type="entry name" value="UPF0047 PROTEIN C4A8.02C"/>
    <property type="match status" value="1"/>
</dbReference>
<protein>
    <submittedName>
        <fullName evidence="2">YjbQ family protein</fullName>
    </submittedName>
</protein>
<evidence type="ECO:0000313" key="3">
    <source>
        <dbReference type="Proteomes" id="UP000732298"/>
    </source>
</evidence>
<dbReference type="NCBIfam" id="TIGR00149">
    <property type="entry name" value="TIGR00149_YjbQ"/>
    <property type="match status" value="1"/>
</dbReference>
<dbReference type="PIRSF" id="PIRSF004681">
    <property type="entry name" value="UCP004681"/>
    <property type="match status" value="1"/>
</dbReference>
<comment type="caution">
    <text evidence="2">The sequence shown here is derived from an EMBL/GenBank/DDBJ whole genome shotgun (WGS) entry which is preliminary data.</text>
</comment>
<gene>
    <name evidence="2" type="ORF">HY544_00945</name>
</gene>
<dbReference type="EMBL" id="JACQPB010000011">
    <property type="protein sequence ID" value="MBI4210059.1"/>
    <property type="molecule type" value="Genomic_DNA"/>
</dbReference>
<dbReference type="PANTHER" id="PTHR30615">
    <property type="entry name" value="UNCHARACTERIZED PROTEIN YJBQ-RELATED"/>
    <property type="match status" value="1"/>
</dbReference>
<name>A0A8T3YPE3_9ARCH</name>
<dbReference type="AlphaFoldDB" id="A0A8T3YPE3"/>
<dbReference type="Proteomes" id="UP000732298">
    <property type="component" value="Unassembled WGS sequence"/>
</dbReference>
<evidence type="ECO:0000313" key="2">
    <source>
        <dbReference type="EMBL" id="MBI4210059.1"/>
    </source>
</evidence>
<dbReference type="Pfam" id="PF01894">
    <property type="entry name" value="YjbQ"/>
    <property type="match status" value="1"/>
</dbReference>